<evidence type="ECO:0000313" key="2">
    <source>
        <dbReference type="Proteomes" id="UP000309215"/>
    </source>
</evidence>
<organism evidence="1 2">
    <name type="scientific">Polyangium fumosum</name>
    <dbReference type="NCBI Taxonomy" id="889272"/>
    <lineage>
        <taxon>Bacteria</taxon>
        <taxon>Pseudomonadati</taxon>
        <taxon>Myxococcota</taxon>
        <taxon>Polyangia</taxon>
        <taxon>Polyangiales</taxon>
        <taxon>Polyangiaceae</taxon>
        <taxon>Polyangium</taxon>
    </lineage>
</organism>
<keyword evidence="2" id="KW-1185">Reference proteome</keyword>
<gene>
    <name evidence="1" type="ORF">E8A74_36645</name>
</gene>
<dbReference type="OrthoDB" id="3359274at2"/>
<proteinExistence type="predicted"/>
<comment type="caution">
    <text evidence="1">The sequence shown here is derived from an EMBL/GenBank/DDBJ whole genome shotgun (WGS) entry which is preliminary data.</text>
</comment>
<dbReference type="Proteomes" id="UP000309215">
    <property type="component" value="Unassembled WGS sequence"/>
</dbReference>
<accession>A0A4U1IYM8</accession>
<dbReference type="RefSeq" id="WP_136933744.1">
    <property type="nucleotide sequence ID" value="NZ_SSMQ01000053.1"/>
</dbReference>
<evidence type="ECO:0000313" key="1">
    <source>
        <dbReference type="EMBL" id="TKC99775.1"/>
    </source>
</evidence>
<dbReference type="AlphaFoldDB" id="A0A4U1IYM8"/>
<name>A0A4U1IYM8_9BACT</name>
<protein>
    <submittedName>
        <fullName evidence="1">Uncharacterized protein</fullName>
    </submittedName>
</protein>
<reference evidence="1 2" key="1">
    <citation type="submission" date="2019-04" db="EMBL/GenBank/DDBJ databases">
        <authorList>
            <person name="Li Y."/>
            <person name="Wang J."/>
        </authorList>
    </citation>
    <scope>NUCLEOTIDE SEQUENCE [LARGE SCALE GENOMIC DNA]</scope>
    <source>
        <strain evidence="1 2">DSM 14668</strain>
    </source>
</reference>
<sequence>MSPMREFELYLMSLMTGKEKVESVLASLGSSVEAMEEAAARAAKTVGFFELIPRELPAYVRFIGPPLDTTIEPGIDDNSPFAGSVRHRFHLPTWPDFDFILRTDGDGSAWGPEFIRAAHAVPKAPARARELLPWTFIEREVRDRFGPYAREEAWEFNQIVTYVEEGGATEIKLTFDLALLQQVDIRRIG</sequence>
<dbReference type="EMBL" id="SSMQ01000053">
    <property type="protein sequence ID" value="TKC99775.1"/>
    <property type="molecule type" value="Genomic_DNA"/>
</dbReference>